<dbReference type="PANTHER" id="PTHR48423">
    <property type="entry name" value="INTERLEUKIN-27 RECEPTOR SUBUNIT ALPHA"/>
    <property type="match status" value="1"/>
</dbReference>
<dbReference type="InterPro" id="IPR052672">
    <property type="entry name" value="Type1_Cytokine_Rcpt_Type2"/>
</dbReference>
<evidence type="ECO:0000256" key="8">
    <source>
        <dbReference type="ARBA" id="ARBA00023157"/>
    </source>
</evidence>
<comment type="similarity">
    <text evidence="2">Belongs to the type I cytokine receptor family. Type 2 subfamily.</text>
</comment>
<evidence type="ECO:0000313" key="14">
    <source>
        <dbReference type="Proteomes" id="UP000823561"/>
    </source>
</evidence>
<dbReference type="PROSITE" id="PS01353">
    <property type="entry name" value="HEMATOPO_REC_L_F2"/>
    <property type="match status" value="1"/>
</dbReference>
<dbReference type="SMART" id="SM00060">
    <property type="entry name" value="FN3"/>
    <property type="match status" value="2"/>
</dbReference>
<accession>A0AAV6GC47</accession>
<dbReference type="GO" id="GO:0004896">
    <property type="term" value="F:cytokine receptor activity"/>
    <property type="evidence" value="ECO:0007669"/>
    <property type="project" value="InterPro"/>
</dbReference>
<evidence type="ECO:0000256" key="11">
    <source>
        <dbReference type="SAM" id="SignalP"/>
    </source>
</evidence>
<dbReference type="EMBL" id="JADWDJ010000012">
    <property type="protein sequence ID" value="KAG5272704.1"/>
    <property type="molecule type" value="Genomic_DNA"/>
</dbReference>
<evidence type="ECO:0000259" key="12">
    <source>
        <dbReference type="PROSITE" id="PS50853"/>
    </source>
</evidence>
<evidence type="ECO:0000256" key="4">
    <source>
        <dbReference type="ARBA" id="ARBA00022729"/>
    </source>
</evidence>
<comment type="subcellular location">
    <subcellularLocation>
        <location evidence="1">Membrane</location>
        <topology evidence="1">Single-pass type I membrane protein</topology>
    </subcellularLocation>
</comment>
<keyword evidence="3" id="KW-0812">Transmembrane</keyword>
<keyword evidence="5" id="KW-0677">Repeat</keyword>
<dbReference type="Pfam" id="PF06328">
    <property type="entry name" value="Lep_receptor_Ig"/>
    <property type="match status" value="1"/>
</dbReference>
<organism evidence="13 14">
    <name type="scientific">Alosa alosa</name>
    <name type="common">allis shad</name>
    <dbReference type="NCBI Taxonomy" id="278164"/>
    <lineage>
        <taxon>Eukaryota</taxon>
        <taxon>Metazoa</taxon>
        <taxon>Chordata</taxon>
        <taxon>Craniata</taxon>
        <taxon>Vertebrata</taxon>
        <taxon>Euteleostomi</taxon>
        <taxon>Actinopterygii</taxon>
        <taxon>Neopterygii</taxon>
        <taxon>Teleostei</taxon>
        <taxon>Clupei</taxon>
        <taxon>Clupeiformes</taxon>
        <taxon>Clupeoidei</taxon>
        <taxon>Clupeidae</taxon>
        <taxon>Alosa</taxon>
    </lineage>
</organism>
<dbReference type="GO" id="GO:0005886">
    <property type="term" value="C:plasma membrane"/>
    <property type="evidence" value="ECO:0007669"/>
    <property type="project" value="UniProtKB-ARBA"/>
</dbReference>
<sequence>MAIFLWLLSVLLLPSVHAWKCIEIVPDSGNKFGYPVELGKEFTATCILHHKDLKAENIYWTYGLKSVSLPKEYYRRINESAGSITVNVTEDMMGFFKCVIPSENTFYTNCSSNTYGILLDKGYPPEKPTDVKCQAVQDGAKISSNVTCHWNPGTRDPIMHTKYTLYMEYSGKVYNRSATKSHATMALEIFPHHLDLKIWVEVENRLGKVTSDPLMQESENLIKTDPPSKVKVTSENVFPMSLLIQWTESIHQTYVVLKYNIRYCEKGSHTWTEIKVPRLPPRVIKVPQEDTKGYMDSFRLQALKPYTKYVVQVRCKSNKDLGYWSDWSRNATASTPEDRPYTKPVLWMKARLDDAQRTVQLLLKKPVVANGKILHYEISVVEDGKSTKSSLPFDDKEPFQRFNFTLQRQCVVAYVNVTAKNSAGESPPANMAVLLKGQELPAVDSPFAFAQDDLLWVEWSAPKEDGLVEYVLEWVSLVDGELNWQKEPRNATKAYLKGNLQSFVPYNVTVVPIYHRGWRSSTKVIHLTLPGNLNTITAYLKEGPPEVVPEPSLVKTWKNSAQLVWPEIPLEKQRGFITNYTIVYEATARDSIKKYFELEPLARGKSWVLEGSTVDNMDTVKDSFQQLIFLLEDKDQETGRI</sequence>
<keyword evidence="4 11" id="KW-0732">Signal</keyword>
<protein>
    <recommendedName>
        <fullName evidence="12">Fibronectin type-III domain-containing protein</fullName>
    </recommendedName>
</protein>
<reference evidence="13" key="1">
    <citation type="submission" date="2020-10" db="EMBL/GenBank/DDBJ databases">
        <title>Chromosome-scale genome assembly of the Allis shad, Alosa alosa.</title>
        <authorList>
            <person name="Margot Z."/>
            <person name="Christophe K."/>
            <person name="Cabau C."/>
            <person name="Louis A."/>
            <person name="Berthelot C."/>
            <person name="Parey E."/>
            <person name="Roest Crollius H."/>
            <person name="Montfort J."/>
            <person name="Robinson-Rechavi M."/>
            <person name="Bucao C."/>
            <person name="Bouchez O."/>
            <person name="Gislard M."/>
            <person name="Lluch J."/>
            <person name="Milhes M."/>
            <person name="Lampietro C."/>
            <person name="Lopez Roques C."/>
            <person name="Donnadieu C."/>
            <person name="Braasch I."/>
            <person name="Desvignes T."/>
            <person name="Postlethwait J."/>
            <person name="Bobe J."/>
            <person name="Guiguen Y."/>
        </authorList>
    </citation>
    <scope>NUCLEOTIDE SEQUENCE</scope>
    <source>
        <strain evidence="13">M-15738</strain>
        <tissue evidence="13">Blood</tissue>
    </source>
</reference>
<evidence type="ECO:0000256" key="1">
    <source>
        <dbReference type="ARBA" id="ARBA00004479"/>
    </source>
</evidence>
<dbReference type="SUPFAM" id="SSF49265">
    <property type="entry name" value="Fibronectin type III"/>
    <property type="match status" value="4"/>
</dbReference>
<dbReference type="AlphaFoldDB" id="A0AAV6GC47"/>
<dbReference type="CDD" id="cd00063">
    <property type="entry name" value="FN3"/>
    <property type="match status" value="2"/>
</dbReference>
<dbReference type="InterPro" id="IPR013783">
    <property type="entry name" value="Ig-like_fold"/>
</dbReference>
<gene>
    <name evidence="13" type="ORF">AALO_G00168430</name>
</gene>
<keyword evidence="9" id="KW-0675">Receptor</keyword>
<dbReference type="InterPro" id="IPR003961">
    <property type="entry name" value="FN3_dom"/>
</dbReference>
<dbReference type="Proteomes" id="UP000823561">
    <property type="component" value="Chromosome 12"/>
</dbReference>
<evidence type="ECO:0000256" key="7">
    <source>
        <dbReference type="ARBA" id="ARBA00023136"/>
    </source>
</evidence>
<keyword evidence="14" id="KW-1185">Reference proteome</keyword>
<dbReference type="InterPro" id="IPR003529">
    <property type="entry name" value="Hematopoietin_rcpt_Gp130_CS"/>
</dbReference>
<evidence type="ECO:0000256" key="10">
    <source>
        <dbReference type="ARBA" id="ARBA00023180"/>
    </source>
</evidence>
<evidence type="ECO:0000256" key="6">
    <source>
        <dbReference type="ARBA" id="ARBA00022989"/>
    </source>
</evidence>
<comment type="caution">
    <text evidence="13">The sequence shown here is derived from an EMBL/GenBank/DDBJ whole genome shotgun (WGS) entry which is preliminary data.</text>
</comment>
<feature type="domain" description="Fibronectin type-III" evidence="12">
    <location>
        <begin position="226"/>
        <end position="338"/>
    </location>
</feature>
<dbReference type="PROSITE" id="PS50853">
    <property type="entry name" value="FN3"/>
    <property type="match status" value="1"/>
</dbReference>
<feature type="signal peptide" evidence="11">
    <location>
        <begin position="1"/>
        <end position="18"/>
    </location>
</feature>
<evidence type="ECO:0000256" key="5">
    <source>
        <dbReference type="ARBA" id="ARBA00022737"/>
    </source>
</evidence>
<evidence type="ECO:0000256" key="9">
    <source>
        <dbReference type="ARBA" id="ARBA00023170"/>
    </source>
</evidence>
<dbReference type="PANTHER" id="PTHR48423:SF1">
    <property type="entry name" value="INTERLEUKIN-27 RECEPTOR SUBUNIT ALPHA"/>
    <property type="match status" value="1"/>
</dbReference>
<dbReference type="InterPro" id="IPR036116">
    <property type="entry name" value="FN3_sf"/>
</dbReference>
<name>A0AAV6GC47_9TELE</name>
<dbReference type="Gene3D" id="2.60.40.10">
    <property type="entry name" value="Immunoglobulins"/>
    <property type="match status" value="5"/>
</dbReference>
<dbReference type="Pfam" id="PF00041">
    <property type="entry name" value="fn3"/>
    <property type="match status" value="1"/>
</dbReference>
<evidence type="ECO:0000256" key="2">
    <source>
        <dbReference type="ARBA" id="ARBA00008921"/>
    </source>
</evidence>
<dbReference type="InterPro" id="IPR010457">
    <property type="entry name" value="IgC2-like_lig-bd"/>
</dbReference>
<proteinExistence type="inferred from homology"/>
<keyword evidence="6" id="KW-1133">Transmembrane helix</keyword>
<feature type="chain" id="PRO_5043809232" description="Fibronectin type-III domain-containing protein" evidence="11">
    <location>
        <begin position="19"/>
        <end position="641"/>
    </location>
</feature>
<evidence type="ECO:0000313" key="13">
    <source>
        <dbReference type="EMBL" id="KAG5272704.1"/>
    </source>
</evidence>
<keyword evidence="10" id="KW-0325">Glycoprotein</keyword>
<evidence type="ECO:0000256" key="3">
    <source>
        <dbReference type="ARBA" id="ARBA00022692"/>
    </source>
</evidence>
<keyword evidence="8" id="KW-1015">Disulfide bond</keyword>
<keyword evidence="7" id="KW-0472">Membrane</keyword>